<comment type="caution">
    <text evidence="1">The sequence shown here is derived from an EMBL/GenBank/DDBJ whole genome shotgun (WGS) entry which is preliminary data.</text>
</comment>
<sequence>MPVFAPLPEVNVIKEIFHSNPYLPSLTLHRPVGKISSVEAAMEAICFKLPDAQVPYAISSYTLIDNTEDHLSATFNLSSNQDPKSIVANVTVRHHGRSLDRFNPFVRNLNANDKLGPETIKTLYYSIVRKGTVVVDTLESLEVNQMVHFIDEWNKKAWITQMQESLPSSSTLIVLDQFKDLRRIVLGYDDASLGWLKDRQVAHLSGAVSQGSSKESPVNETTIQNARIKSYAEVEYKAFRLLGNEQSTTKHVPIINDDLGQVVLEKDIAKKYVKFDHVESSGRLTKYPDNRNEVYEVSFTPYTGDGPGDQGSQ</sequence>
<accession>A0ABQ7K9N6</accession>
<proteinExistence type="predicted"/>
<organism evidence="1 2">
    <name type="scientific">Linnemannia gamsii</name>
    <dbReference type="NCBI Taxonomy" id="64522"/>
    <lineage>
        <taxon>Eukaryota</taxon>
        <taxon>Fungi</taxon>
        <taxon>Fungi incertae sedis</taxon>
        <taxon>Mucoromycota</taxon>
        <taxon>Mortierellomycotina</taxon>
        <taxon>Mortierellomycetes</taxon>
        <taxon>Mortierellales</taxon>
        <taxon>Mortierellaceae</taxon>
        <taxon>Linnemannia</taxon>
    </lineage>
</organism>
<reference evidence="1 2" key="1">
    <citation type="journal article" date="2020" name="Fungal Divers.">
        <title>Resolving the Mortierellaceae phylogeny through synthesis of multi-gene phylogenetics and phylogenomics.</title>
        <authorList>
            <person name="Vandepol N."/>
            <person name="Liber J."/>
            <person name="Desiro A."/>
            <person name="Na H."/>
            <person name="Kennedy M."/>
            <person name="Barry K."/>
            <person name="Grigoriev I.V."/>
            <person name="Miller A.N."/>
            <person name="O'Donnell K."/>
            <person name="Stajich J.E."/>
            <person name="Bonito G."/>
        </authorList>
    </citation>
    <scope>NUCLEOTIDE SEQUENCE [LARGE SCALE GENOMIC DNA]</scope>
    <source>
        <strain evidence="1 2">AD045</strain>
    </source>
</reference>
<evidence type="ECO:0000313" key="2">
    <source>
        <dbReference type="Proteomes" id="UP001194696"/>
    </source>
</evidence>
<dbReference type="Proteomes" id="UP001194696">
    <property type="component" value="Unassembled WGS sequence"/>
</dbReference>
<dbReference type="EMBL" id="JAAAIM010000144">
    <property type="protein sequence ID" value="KAG0293762.1"/>
    <property type="molecule type" value="Genomic_DNA"/>
</dbReference>
<protein>
    <submittedName>
        <fullName evidence="1">Uncharacterized protein</fullName>
    </submittedName>
</protein>
<evidence type="ECO:0000313" key="1">
    <source>
        <dbReference type="EMBL" id="KAG0293762.1"/>
    </source>
</evidence>
<keyword evidence="2" id="KW-1185">Reference proteome</keyword>
<name>A0ABQ7K9N6_9FUNG</name>
<gene>
    <name evidence="1" type="ORF">BGZ96_002345</name>
</gene>